<dbReference type="AlphaFoldDB" id="A0A075G1R3"/>
<dbReference type="NCBIfam" id="TIGR02032">
    <property type="entry name" value="GG-red-SF"/>
    <property type="match status" value="1"/>
</dbReference>
<dbReference type="InterPro" id="IPR054715">
    <property type="entry name" value="GGR_cat"/>
</dbReference>
<dbReference type="GO" id="GO:0016628">
    <property type="term" value="F:oxidoreductase activity, acting on the CH-CH group of donors, NAD or NADP as acceptor"/>
    <property type="evidence" value="ECO:0007669"/>
    <property type="project" value="InterPro"/>
</dbReference>
<organism evidence="2">
    <name type="scientific">uncultured marine group II/III euryarchaeote KM3_03_G06</name>
    <dbReference type="NCBI Taxonomy" id="1457834"/>
    <lineage>
        <taxon>Archaea</taxon>
        <taxon>Methanobacteriati</taxon>
        <taxon>Methanobacteriota</taxon>
        <taxon>environmental samples</taxon>
    </lineage>
</organism>
<dbReference type="PANTHER" id="PTHR42685:SF22">
    <property type="entry name" value="CONDITIONED MEDIUM FACTOR RECEPTOR 1"/>
    <property type="match status" value="1"/>
</dbReference>
<dbReference type="PRINTS" id="PR00411">
    <property type="entry name" value="PNDRDTASEI"/>
</dbReference>
<reference evidence="2" key="1">
    <citation type="journal article" date="2014" name="Genome Biol. Evol.">
        <title>Pangenome evidence for extensive interdomain horizontal transfer affecting lineage core and shell genes in uncultured planktonic thaumarchaeota and euryarchaeota.</title>
        <authorList>
            <person name="Deschamps P."/>
            <person name="Zivanovic Y."/>
            <person name="Moreira D."/>
            <person name="Rodriguez-Valera F."/>
            <person name="Lopez-Garcia P."/>
        </authorList>
    </citation>
    <scope>NUCLEOTIDE SEQUENCE</scope>
</reference>
<dbReference type="InterPro" id="IPR036188">
    <property type="entry name" value="FAD/NAD-bd_sf"/>
</dbReference>
<accession>A0A075G1R3</accession>
<dbReference type="Pfam" id="PF12831">
    <property type="entry name" value="FAD_oxidored"/>
    <property type="match status" value="1"/>
</dbReference>
<dbReference type="Pfam" id="PF22578">
    <property type="entry name" value="GGR_cat"/>
    <property type="match status" value="1"/>
</dbReference>
<dbReference type="PANTHER" id="PTHR42685">
    <property type="entry name" value="GERANYLGERANYL DIPHOSPHATE REDUCTASE"/>
    <property type="match status" value="1"/>
</dbReference>
<dbReference type="InterPro" id="IPR050407">
    <property type="entry name" value="Geranylgeranyl_reductase"/>
</dbReference>
<sequence>MEGAATECDVLVIGAGPGGGAAALHSAREGLKVILIEDHDEIGTPVHCGECISDLAVNNLKLELPESVISRPVDGIRVLFPDGTAKKLSEPGYVLEKHLFEQWLAGEAVEAGAQLHLSHKLTGLERQEIDGVFNGWLCEGKGDQFPIATKIVIDASGVAGVCSKLLELNPRPKVVAGMQYEVLDVPTDGYLDFYIWPKYAEKGYLWMIPKADGRANIGLVTENKRGAVKALDQFIENGEFKGLEMINPPWRKEGMKLRGFGGTIPISGPHEVTHADGIMLIGDAAGFTSPLFEGGSHLALKSASFAAQTAAEAIAAGDLSAAKLAIYSTRWKTEFPPYEKILRGKTALYSLSDSDMSLMGKCFPEEMSSMGISGKALVGIRLLVRRPSLYFKKIVPAMLAFGYSRAKYYGW</sequence>
<dbReference type="PRINTS" id="PR00368">
    <property type="entry name" value="FADPNR"/>
</dbReference>
<dbReference type="InterPro" id="IPR011777">
    <property type="entry name" value="Geranylgeranyl_Rdtase_fam"/>
</dbReference>
<evidence type="ECO:0000313" key="2">
    <source>
        <dbReference type="EMBL" id="AIE97965.1"/>
    </source>
</evidence>
<name>A0A075G1R3_9EURY</name>
<proteinExistence type="predicted"/>
<dbReference type="SUPFAM" id="SSF51905">
    <property type="entry name" value="FAD/NAD(P)-binding domain"/>
    <property type="match status" value="1"/>
</dbReference>
<feature type="domain" description="Digeranylgeranylglycerophospholipid reductase catalytic" evidence="1">
    <location>
        <begin position="177"/>
        <end position="238"/>
    </location>
</feature>
<dbReference type="Gene3D" id="3.50.50.60">
    <property type="entry name" value="FAD/NAD(P)-binding domain"/>
    <property type="match status" value="1"/>
</dbReference>
<evidence type="ECO:0000259" key="1">
    <source>
        <dbReference type="Pfam" id="PF22578"/>
    </source>
</evidence>
<dbReference type="EMBL" id="KF900521">
    <property type="protein sequence ID" value="AIE97965.1"/>
    <property type="molecule type" value="Genomic_DNA"/>
</dbReference>
<protein>
    <submittedName>
        <fullName evidence="2">Geranylgeranyl reductase</fullName>
    </submittedName>
</protein>